<evidence type="ECO:0000256" key="6">
    <source>
        <dbReference type="SAM" id="SignalP"/>
    </source>
</evidence>
<dbReference type="Pfam" id="PF00746">
    <property type="entry name" value="Gram_pos_anchor"/>
    <property type="match status" value="1"/>
</dbReference>
<dbReference type="InterPro" id="IPR013783">
    <property type="entry name" value="Ig-like_fold"/>
</dbReference>
<protein>
    <recommendedName>
        <fullName evidence="7">Gram-positive cocci surface proteins LPxTG domain-containing protein</fullName>
    </recommendedName>
</protein>
<evidence type="ECO:0000256" key="3">
    <source>
        <dbReference type="ARBA" id="ARBA00022729"/>
    </source>
</evidence>
<evidence type="ECO:0000256" key="5">
    <source>
        <dbReference type="ARBA" id="ARBA00023088"/>
    </source>
</evidence>
<dbReference type="Pfam" id="PF07523">
    <property type="entry name" value="Big_3"/>
    <property type="match status" value="2"/>
</dbReference>
<keyword evidence="3 6" id="KW-0732">Signal</keyword>
<feature type="signal peptide" evidence="6">
    <location>
        <begin position="1"/>
        <end position="19"/>
    </location>
</feature>
<evidence type="ECO:0000256" key="1">
    <source>
        <dbReference type="ARBA" id="ARBA00022512"/>
    </source>
</evidence>
<dbReference type="STRING" id="1131292.BCR24_15720"/>
<dbReference type="Pfam" id="PF06458">
    <property type="entry name" value="MucBP"/>
    <property type="match status" value="1"/>
</dbReference>
<dbReference type="NCBIfam" id="TIGR01167">
    <property type="entry name" value="LPXTG_anchor"/>
    <property type="match status" value="1"/>
</dbReference>
<keyword evidence="5" id="KW-0572">Peptidoglycan-anchor</keyword>
<evidence type="ECO:0000313" key="9">
    <source>
        <dbReference type="Proteomes" id="UP000094469"/>
    </source>
</evidence>
<dbReference type="InterPro" id="IPR009459">
    <property type="entry name" value="MucBP_dom"/>
</dbReference>
<keyword evidence="2" id="KW-0964">Secreted</keyword>
<organism evidence="8 9">
    <name type="scientific">Enterococcus ureilyticus</name>
    <dbReference type="NCBI Taxonomy" id="1131292"/>
    <lineage>
        <taxon>Bacteria</taxon>
        <taxon>Bacillati</taxon>
        <taxon>Bacillota</taxon>
        <taxon>Bacilli</taxon>
        <taxon>Lactobacillales</taxon>
        <taxon>Enterococcaceae</taxon>
        <taxon>Enterococcus</taxon>
    </lineage>
</organism>
<accession>A0A1E5HBR7</accession>
<gene>
    <name evidence="8" type="ORF">BCR24_15720</name>
</gene>
<feature type="domain" description="Gram-positive cocci surface proteins LPxTG" evidence="7">
    <location>
        <begin position="296"/>
        <end position="331"/>
    </location>
</feature>
<reference evidence="9" key="1">
    <citation type="submission" date="2016-09" db="EMBL/GenBank/DDBJ databases">
        <authorList>
            <person name="Gulvik C.A."/>
        </authorList>
    </citation>
    <scope>NUCLEOTIDE SEQUENCE [LARGE SCALE GENOMIC DNA]</scope>
    <source>
        <strain evidence="9">LMG 26676</strain>
    </source>
</reference>
<keyword evidence="1" id="KW-0134">Cell wall</keyword>
<evidence type="ECO:0000259" key="7">
    <source>
        <dbReference type="PROSITE" id="PS50847"/>
    </source>
</evidence>
<dbReference type="OrthoDB" id="2243933at2"/>
<comment type="caution">
    <text evidence="8">The sequence shown here is derived from an EMBL/GenBank/DDBJ whole genome shotgun (WGS) entry which is preliminary data.</text>
</comment>
<dbReference type="RefSeq" id="WP_069640179.1">
    <property type="nucleotide sequence ID" value="NZ_MIKC01000019.1"/>
</dbReference>
<dbReference type="Gene3D" id="2.60.40.10">
    <property type="entry name" value="Immunoglobulins"/>
    <property type="match status" value="2"/>
</dbReference>
<keyword evidence="4" id="KW-0677">Repeat</keyword>
<dbReference type="Proteomes" id="UP000094469">
    <property type="component" value="Unassembled WGS sequence"/>
</dbReference>
<dbReference type="AlphaFoldDB" id="A0A1E5HBR7"/>
<evidence type="ECO:0000256" key="2">
    <source>
        <dbReference type="ARBA" id="ARBA00022525"/>
    </source>
</evidence>
<sequence>MLAIFVLSFQFIPSGIVLAESTVQEQSIQENDRIELPNDTVTLNVGDIFSPENYATAFRGDQEIPYGDGEFTAIFNDVDTSKAGTYTITYRLENVMAGTFIDKTMTVIVQDNDRIELPNDTVTLNVGDIFSPENYATAFRGDQEIPYGDGEFTAIFNDVDTSKAGTYTITYRLENVMAGTFIDKTMTVIVQDSILGADVTIHYQDTEGNTIAPDVVKSGNIGDPYSFEQLTIDGYTFKEVNGNPNGTFTDTAQTVTYVYTKNTINQPLEPTKPSESYTKPVVKAKTINSASTTATLPQTGETNSPLLTDVGAMILLASGAYILTFKRKKSN</sequence>
<name>A0A1E5HBR7_9ENTE</name>
<evidence type="ECO:0000313" key="8">
    <source>
        <dbReference type="EMBL" id="OEG22392.1"/>
    </source>
</evidence>
<dbReference type="Gene3D" id="3.10.20.320">
    <property type="entry name" value="Putative peptidoglycan bound protein (lpxtg motif)"/>
    <property type="match status" value="1"/>
</dbReference>
<evidence type="ECO:0000256" key="4">
    <source>
        <dbReference type="ARBA" id="ARBA00022737"/>
    </source>
</evidence>
<dbReference type="InterPro" id="IPR022038">
    <property type="entry name" value="Ig-like_bact"/>
</dbReference>
<keyword evidence="9" id="KW-1185">Reference proteome</keyword>
<dbReference type="InterPro" id="IPR019931">
    <property type="entry name" value="LPXTG_anchor"/>
</dbReference>
<feature type="chain" id="PRO_5009178404" description="Gram-positive cocci surface proteins LPxTG domain-containing protein" evidence="6">
    <location>
        <begin position="20"/>
        <end position="331"/>
    </location>
</feature>
<dbReference type="EMBL" id="MIKC01000019">
    <property type="protein sequence ID" value="OEG22392.1"/>
    <property type="molecule type" value="Genomic_DNA"/>
</dbReference>
<dbReference type="PROSITE" id="PS50847">
    <property type="entry name" value="GRAM_POS_ANCHORING"/>
    <property type="match status" value="1"/>
</dbReference>
<proteinExistence type="predicted"/>